<evidence type="ECO:0000256" key="1">
    <source>
        <dbReference type="ARBA" id="ARBA00022737"/>
    </source>
</evidence>
<dbReference type="SMART" id="SM00248">
    <property type="entry name" value="ANK"/>
    <property type="match status" value="11"/>
</dbReference>
<dbReference type="SUPFAM" id="SSF48403">
    <property type="entry name" value="Ankyrin repeat"/>
    <property type="match status" value="1"/>
</dbReference>
<proteinExistence type="predicted"/>
<evidence type="ECO:0000256" key="3">
    <source>
        <dbReference type="SAM" id="MobiDB-lite"/>
    </source>
</evidence>
<name>W4GN40_APHAT</name>
<dbReference type="InterPro" id="IPR002110">
    <property type="entry name" value="Ankyrin_rpt"/>
</dbReference>
<gene>
    <name evidence="4" type="ORF">H257_05694</name>
</gene>
<accession>W4GN40</accession>
<dbReference type="AlphaFoldDB" id="W4GN40"/>
<evidence type="ECO:0000256" key="2">
    <source>
        <dbReference type="ARBA" id="ARBA00023043"/>
    </source>
</evidence>
<dbReference type="RefSeq" id="XP_009828935.1">
    <property type="nucleotide sequence ID" value="XM_009830633.1"/>
</dbReference>
<dbReference type="InterPro" id="IPR050889">
    <property type="entry name" value="Dendritic_Spine_Reg/Scaffold"/>
</dbReference>
<keyword evidence="1" id="KW-0677">Repeat</keyword>
<feature type="compositionally biased region" description="Polar residues" evidence="3">
    <location>
        <begin position="34"/>
        <end position="49"/>
    </location>
</feature>
<feature type="compositionally biased region" description="Basic and acidic residues" evidence="3">
    <location>
        <begin position="50"/>
        <end position="59"/>
    </location>
</feature>
<feature type="compositionally biased region" description="Basic and acidic residues" evidence="3">
    <location>
        <begin position="16"/>
        <end position="25"/>
    </location>
</feature>
<reference evidence="4" key="1">
    <citation type="submission" date="2013-12" db="EMBL/GenBank/DDBJ databases">
        <title>The Genome Sequence of Aphanomyces astaci APO3.</title>
        <authorList>
            <consortium name="The Broad Institute Genomics Platform"/>
            <person name="Russ C."/>
            <person name="Tyler B."/>
            <person name="van West P."/>
            <person name="Dieguez-Uribeondo J."/>
            <person name="Young S.K."/>
            <person name="Zeng Q."/>
            <person name="Gargeya S."/>
            <person name="Fitzgerald M."/>
            <person name="Abouelleil A."/>
            <person name="Alvarado L."/>
            <person name="Chapman S.B."/>
            <person name="Gainer-Dewar J."/>
            <person name="Goldberg J."/>
            <person name="Griggs A."/>
            <person name="Gujja S."/>
            <person name="Hansen M."/>
            <person name="Howarth C."/>
            <person name="Imamovic A."/>
            <person name="Ireland A."/>
            <person name="Larimer J."/>
            <person name="McCowan C."/>
            <person name="Murphy C."/>
            <person name="Pearson M."/>
            <person name="Poon T.W."/>
            <person name="Priest M."/>
            <person name="Roberts A."/>
            <person name="Saif S."/>
            <person name="Shea T."/>
            <person name="Sykes S."/>
            <person name="Wortman J."/>
            <person name="Nusbaum C."/>
            <person name="Birren B."/>
        </authorList>
    </citation>
    <scope>NUCLEOTIDE SEQUENCE [LARGE SCALE GENOMIC DNA]</scope>
    <source>
        <strain evidence="4">APO3</strain>
    </source>
</reference>
<dbReference type="EMBL" id="KI913124">
    <property type="protein sequence ID" value="ETV81077.1"/>
    <property type="molecule type" value="Genomic_DNA"/>
</dbReference>
<dbReference type="GeneID" id="20807690"/>
<protein>
    <submittedName>
        <fullName evidence="4">Uncharacterized protein</fullName>
    </submittedName>
</protein>
<dbReference type="PANTHER" id="PTHR24166:SF48">
    <property type="entry name" value="PROTEIN VAPYRIN"/>
    <property type="match status" value="1"/>
</dbReference>
<keyword evidence="2" id="KW-0040">ANK repeat</keyword>
<dbReference type="Pfam" id="PF12796">
    <property type="entry name" value="Ank_2"/>
    <property type="match status" value="4"/>
</dbReference>
<organism evidence="4">
    <name type="scientific">Aphanomyces astaci</name>
    <name type="common">Crayfish plague agent</name>
    <dbReference type="NCBI Taxonomy" id="112090"/>
    <lineage>
        <taxon>Eukaryota</taxon>
        <taxon>Sar</taxon>
        <taxon>Stramenopiles</taxon>
        <taxon>Oomycota</taxon>
        <taxon>Saprolegniomycetes</taxon>
        <taxon>Saprolegniales</taxon>
        <taxon>Verrucalvaceae</taxon>
        <taxon>Aphanomyces</taxon>
    </lineage>
</organism>
<dbReference type="InterPro" id="IPR036770">
    <property type="entry name" value="Ankyrin_rpt-contain_sf"/>
</dbReference>
<dbReference type="VEuPathDB" id="FungiDB:H257_05694"/>
<feature type="compositionally biased region" description="Pro residues" evidence="3">
    <location>
        <begin position="1"/>
        <end position="15"/>
    </location>
</feature>
<dbReference type="OrthoDB" id="194358at2759"/>
<feature type="region of interest" description="Disordered" evidence="3">
    <location>
        <begin position="1"/>
        <end position="61"/>
    </location>
</feature>
<dbReference type="PANTHER" id="PTHR24166">
    <property type="entry name" value="ROLLING PEBBLES, ISOFORM B"/>
    <property type="match status" value="1"/>
</dbReference>
<dbReference type="Gene3D" id="1.25.40.20">
    <property type="entry name" value="Ankyrin repeat-containing domain"/>
    <property type="match status" value="3"/>
</dbReference>
<evidence type="ECO:0000313" key="4">
    <source>
        <dbReference type="EMBL" id="ETV81077.1"/>
    </source>
</evidence>
<sequence length="609" mass="65532">MERPTAPPETTPPPCRADDGRHDAVATRADNGASPENFTQSSRASVTTPRQDEDADRTKSSVRLKKSIVLQPMQCLNSTASTDELFYLACQAGDEVMVRSQLPLASSGALDLNRFTHHQDTPLCVACVEERLEVVTLLLSHPSIQVNLSNYSHPPLALAAGLGRVQVVRLLLGHPAIDVNAATARRTPLTAACENGHLDVVQELCACPALSLNLLDHDEHSALFTASLHGHSDVVRFLLTLPDTDVNLLCGGDLAVTMATLYHHSDIVTMLLAVPTLDVNKLDQDGHSALSLACQEGFEDIVALLLTHPAIQLRVSGTKSALTWAVEKGQVAILDRLLTHEQSIPSTVQPTDKVPLTTVACQRGHLDIVKLLLARGVFESDPPEVQWTSVYEALLNKRLKVCRLLLVENGSKLTLPPTPKGQPTLLHAAAVAGYEDIVGTLLARAYDDVGALDPDGRTALEVAVTQGQWGVATLLLSADLPVRVSQDGQVVPNATHVNSWTDIADPSGRFAHMDASKRCDVVRALLLQFPESSQRELAQALLSATHSTSGLTVDSFIDSKSLELLRSWTPSPQLGERTCLENQRALRTPGAVSVGRIELVEGADNSMVQ</sequence>